<dbReference type="Pfam" id="PF14392">
    <property type="entry name" value="zf-CCHC_4"/>
    <property type="match status" value="1"/>
</dbReference>
<evidence type="ECO:0000313" key="4">
    <source>
        <dbReference type="Proteomes" id="UP001280121"/>
    </source>
</evidence>
<dbReference type="InterPro" id="IPR025836">
    <property type="entry name" value="Zn_knuckle_CX2CX4HX4C"/>
</dbReference>
<comment type="caution">
    <text evidence="3">The sequence shown here is derived from an EMBL/GenBank/DDBJ whole genome shotgun (WGS) entry which is preliminary data.</text>
</comment>
<dbReference type="InterPro" id="IPR040256">
    <property type="entry name" value="At4g02000-like"/>
</dbReference>
<proteinExistence type="predicted"/>
<dbReference type="Proteomes" id="UP001280121">
    <property type="component" value="Unassembled WGS sequence"/>
</dbReference>
<keyword evidence="4" id="KW-1185">Reference proteome</keyword>
<dbReference type="PANTHER" id="PTHR31286">
    <property type="entry name" value="GLYCINE-RICH CELL WALL STRUCTURAL PROTEIN 1.8-LIKE"/>
    <property type="match status" value="1"/>
</dbReference>
<accession>A0AAD9TG62</accession>
<feature type="region of interest" description="Disordered" evidence="1">
    <location>
        <begin position="234"/>
        <end position="270"/>
    </location>
</feature>
<feature type="compositionally biased region" description="Polar residues" evidence="1">
    <location>
        <begin position="234"/>
        <end position="245"/>
    </location>
</feature>
<evidence type="ECO:0000256" key="1">
    <source>
        <dbReference type="SAM" id="MobiDB-lite"/>
    </source>
</evidence>
<feature type="domain" description="Zinc knuckle CX2CX4HX4C" evidence="2">
    <location>
        <begin position="124"/>
        <end position="172"/>
    </location>
</feature>
<reference evidence="3" key="1">
    <citation type="journal article" date="2023" name="Plant J.">
        <title>Genome sequences and population genomics provide insights into the demographic history, inbreeding, and mutation load of two 'living fossil' tree species of Dipteronia.</title>
        <authorList>
            <person name="Feng Y."/>
            <person name="Comes H.P."/>
            <person name="Chen J."/>
            <person name="Zhu S."/>
            <person name="Lu R."/>
            <person name="Zhang X."/>
            <person name="Li P."/>
            <person name="Qiu J."/>
            <person name="Olsen K.M."/>
            <person name="Qiu Y."/>
        </authorList>
    </citation>
    <scope>NUCLEOTIDE SEQUENCE</scope>
    <source>
        <strain evidence="3">KIB01</strain>
    </source>
</reference>
<dbReference type="AlphaFoldDB" id="A0AAD9TG62"/>
<dbReference type="PANTHER" id="PTHR31286:SF167">
    <property type="entry name" value="OS09G0268800 PROTEIN"/>
    <property type="match status" value="1"/>
</dbReference>
<organism evidence="3 4">
    <name type="scientific">Dipteronia dyeriana</name>
    <dbReference type="NCBI Taxonomy" id="168575"/>
    <lineage>
        <taxon>Eukaryota</taxon>
        <taxon>Viridiplantae</taxon>
        <taxon>Streptophyta</taxon>
        <taxon>Embryophyta</taxon>
        <taxon>Tracheophyta</taxon>
        <taxon>Spermatophyta</taxon>
        <taxon>Magnoliopsida</taxon>
        <taxon>eudicotyledons</taxon>
        <taxon>Gunneridae</taxon>
        <taxon>Pentapetalae</taxon>
        <taxon>rosids</taxon>
        <taxon>malvids</taxon>
        <taxon>Sapindales</taxon>
        <taxon>Sapindaceae</taxon>
        <taxon>Hippocastanoideae</taxon>
        <taxon>Acereae</taxon>
        <taxon>Dipteronia</taxon>
    </lineage>
</organism>
<protein>
    <recommendedName>
        <fullName evidence="2">Zinc knuckle CX2CX4HX4C domain-containing protein</fullName>
    </recommendedName>
</protein>
<gene>
    <name evidence="3" type="ORF">Ddye_029791</name>
</gene>
<name>A0AAD9TG62_9ROSI</name>
<evidence type="ECO:0000313" key="3">
    <source>
        <dbReference type="EMBL" id="KAK2634999.1"/>
    </source>
</evidence>
<dbReference type="EMBL" id="JANJYI010000009">
    <property type="protein sequence ID" value="KAK2634999.1"/>
    <property type="molecule type" value="Genomic_DNA"/>
</dbReference>
<evidence type="ECO:0000259" key="2">
    <source>
        <dbReference type="Pfam" id="PF14392"/>
    </source>
</evidence>
<sequence length="362" mass="39654">MNADEVVDLYEALSLKEKEEMLVLLQAALRDDGEKRLTLRLVGKVTTNKIVNREAFVEPQGICDIQVMDFTKATFWVQIHNVPLLCMAKKIGIFLGSINGEVREIDSDPSGECVGKFIKVQVLINVTQPLRRILRVDIMNDGKESTMLLRYERLPTHCFCCGRLGQVIRDCTVEADKDIPEDHNLIFVPLLTASSPKKGNQAKSNRERVRSATSIMQQVVAPSGVADGARIHDSSTALTSGQSGLTLDRDEEAEGKHQWEVDPDKDDGDISRISIGIFKSEGKGTHDIRDGKVSKFGEASRSNKVGEADGVGTDLGLTIIDVDIGLEANKACLHDNYGLGLTNKNEVDAGHGIGPKVGKRKH</sequence>